<keyword evidence="2" id="KW-0472">Membrane</keyword>
<keyword evidence="2" id="KW-0812">Transmembrane</keyword>
<keyword evidence="2" id="KW-1133">Transmembrane helix</keyword>
<evidence type="ECO:0000256" key="1">
    <source>
        <dbReference type="SAM" id="MobiDB-lite"/>
    </source>
</evidence>
<name>A0A139ADL9_GONPJ</name>
<keyword evidence="4" id="KW-1185">Reference proteome</keyword>
<proteinExistence type="predicted"/>
<feature type="transmembrane region" description="Helical" evidence="2">
    <location>
        <begin position="152"/>
        <end position="172"/>
    </location>
</feature>
<organism evidence="3 4">
    <name type="scientific">Gonapodya prolifera (strain JEL478)</name>
    <name type="common">Monoblepharis prolifera</name>
    <dbReference type="NCBI Taxonomy" id="1344416"/>
    <lineage>
        <taxon>Eukaryota</taxon>
        <taxon>Fungi</taxon>
        <taxon>Fungi incertae sedis</taxon>
        <taxon>Chytridiomycota</taxon>
        <taxon>Chytridiomycota incertae sedis</taxon>
        <taxon>Monoblepharidomycetes</taxon>
        <taxon>Monoblepharidales</taxon>
        <taxon>Gonapodyaceae</taxon>
        <taxon>Gonapodya</taxon>
    </lineage>
</organism>
<protein>
    <submittedName>
        <fullName evidence="3">Uncharacterized protein</fullName>
    </submittedName>
</protein>
<evidence type="ECO:0000313" key="3">
    <source>
        <dbReference type="EMBL" id="KXS14513.1"/>
    </source>
</evidence>
<feature type="transmembrane region" description="Helical" evidence="2">
    <location>
        <begin position="124"/>
        <end position="145"/>
    </location>
</feature>
<feature type="transmembrane region" description="Helical" evidence="2">
    <location>
        <begin position="97"/>
        <end position="118"/>
    </location>
</feature>
<evidence type="ECO:0000256" key="2">
    <source>
        <dbReference type="SAM" id="Phobius"/>
    </source>
</evidence>
<sequence length="204" mass="21800">MADHAQPNPFFPPSQGQYRPVPSSAHDARAGGSSATLYGGEGGGAYADAGHKPEREVLMSSSVPHSVPQRHFDDEHGVDSAGHPASGRLVILRAVQLGLQSVVFVCLCVASTSPFVSLYSGFAWYWWTFVSTFLINIHIALFNGLPSYRGRVIAVFARGSGAAMFMWGPVVYDGECWSGGGGIERGLSAARRCPRTLSRSEPEA</sequence>
<dbReference type="EMBL" id="KQ965768">
    <property type="protein sequence ID" value="KXS14513.1"/>
    <property type="molecule type" value="Genomic_DNA"/>
</dbReference>
<dbReference type="Proteomes" id="UP000070544">
    <property type="component" value="Unassembled WGS sequence"/>
</dbReference>
<reference evidence="3 4" key="1">
    <citation type="journal article" date="2015" name="Genome Biol. Evol.">
        <title>Phylogenomic analyses indicate that early fungi evolved digesting cell walls of algal ancestors of land plants.</title>
        <authorList>
            <person name="Chang Y."/>
            <person name="Wang S."/>
            <person name="Sekimoto S."/>
            <person name="Aerts A.L."/>
            <person name="Choi C."/>
            <person name="Clum A."/>
            <person name="LaButti K.M."/>
            <person name="Lindquist E.A."/>
            <person name="Yee Ngan C."/>
            <person name="Ohm R.A."/>
            <person name="Salamov A.A."/>
            <person name="Grigoriev I.V."/>
            <person name="Spatafora J.W."/>
            <person name="Berbee M.L."/>
        </authorList>
    </citation>
    <scope>NUCLEOTIDE SEQUENCE [LARGE SCALE GENOMIC DNA]</scope>
    <source>
        <strain evidence="3 4">JEL478</strain>
    </source>
</reference>
<dbReference type="AlphaFoldDB" id="A0A139ADL9"/>
<feature type="region of interest" description="Disordered" evidence="1">
    <location>
        <begin position="1"/>
        <end position="34"/>
    </location>
</feature>
<gene>
    <name evidence="3" type="ORF">M427DRAFT_338198</name>
</gene>
<evidence type="ECO:0000313" key="4">
    <source>
        <dbReference type="Proteomes" id="UP000070544"/>
    </source>
</evidence>
<accession>A0A139ADL9</accession>